<evidence type="ECO:0000313" key="2">
    <source>
        <dbReference type="EMBL" id="KII61878.1"/>
    </source>
</evidence>
<feature type="compositionally biased region" description="Basic and acidic residues" evidence="1">
    <location>
        <begin position="21"/>
        <end position="30"/>
    </location>
</feature>
<reference evidence="3 4" key="1">
    <citation type="journal article" date="2014" name="Genome Biol. Evol.">
        <title>The genome of the myxosporean Thelohanellus kitauei shows adaptations to nutrient acquisition within its fish host.</title>
        <authorList>
            <person name="Yang Y."/>
            <person name="Xiong J."/>
            <person name="Zhou Z."/>
            <person name="Huo F."/>
            <person name="Miao W."/>
            <person name="Ran C."/>
            <person name="Liu Y."/>
            <person name="Zhang J."/>
            <person name="Feng J."/>
            <person name="Wang M."/>
            <person name="Wang M."/>
            <person name="Wang L."/>
            <person name="Yao B."/>
        </authorList>
    </citation>
    <scope>NUCLEOTIDE SEQUENCE [LARGE SCALE GENOMIC DNA]</scope>
    <source>
        <strain evidence="3">Wuqing</strain>
    </source>
</reference>
<evidence type="ECO:0000313" key="3">
    <source>
        <dbReference type="EMBL" id="KII62270.1"/>
    </source>
</evidence>
<name>A0A0C2M5D4_THEKT</name>
<comment type="caution">
    <text evidence="3">The sequence shown here is derived from an EMBL/GenBank/DDBJ whole genome shotgun (WGS) entry which is preliminary data.</text>
</comment>
<proteinExistence type="predicted"/>
<evidence type="ECO:0000256" key="1">
    <source>
        <dbReference type="SAM" id="MobiDB-lite"/>
    </source>
</evidence>
<sequence length="108" mass="12437">MKCQSLVSFDLTDIDCPPSMTEEKYTEKHNMSKMNSPDFTTDRKQEISDEKTNGFHDVYQIFSKIHMGMMSCTQMPEKEPTISMCTNQDIVNYEVIELINTGLLSLVQ</sequence>
<gene>
    <name evidence="2" type="ORF">RF11_05310</name>
    <name evidence="3" type="ORF">RF11_09587</name>
</gene>
<feature type="region of interest" description="Disordered" evidence="1">
    <location>
        <begin position="20"/>
        <end position="47"/>
    </location>
</feature>
<accession>A0A0C2M5D4</accession>
<dbReference type="Proteomes" id="UP000031668">
    <property type="component" value="Unassembled WGS sequence"/>
</dbReference>
<dbReference type="EMBL" id="JWZT01005022">
    <property type="protein sequence ID" value="KII62270.1"/>
    <property type="molecule type" value="Genomic_DNA"/>
</dbReference>
<organism evidence="3 4">
    <name type="scientific">Thelohanellus kitauei</name>
    <name type="common">Myxosporean</name>
    <dbReference type="NCBI Taxonomy" id="669202"/>
    <lineage>
        <taxon>Eukaryota</taxon>
        <taxon>Metazoa</taxon>
        <taxon>Cnidaria</taxon>
        <taxon>Myxozoa</taxon>
        <taxon>Myxosporea</taxon>
        <taxon>Bivalvulida</taxon>
        <taxon>Platysporina</taxon>
        <taxon>Myxobolidae</taxon>
        <taxon>Thelohanellus</taxon>
    </lineage>
</organism>
<keyword evidence="4" id="KW-1185">Reference proteome</keyword>
<protein>
    <submittedName>
        <fullName evidence="3">Uncharacterized protein</fullName>
    </submittedName>
</protein>
<dbReference type="AlphaFoldDB" id="A0A0C2M5D4"/>
<evidence type="ECO:0000313" key="4">
    <source>
        <dbReference type="Proteomes" id="UP000031668"/>
    </source>
</evidence>
<dbReference type="EMBL" id="JWZT01005194">
    <property type="protein sequence ID" value="KII61878.1"/>
    <property type="molecule type" value="Genomic_DNA"/>
</dbReference>